<dbReference type="Proteomes" id="UP001497525">
    <property type="component" value="Unassembled WGS sequence"/>
</dbReference>
<gene>
    <name evidence="1" type="ORF">CDAUBV1_LOCUS7069</name>
</gene>
<organism evidence="1 2">
    <name type="scientific">Calicophoron daubneyi</name>
    <name type="common">Rumen fluke</name>
    <name type="synonym">Paramphistomum daubneyi</name>
    <dbReference type="NCBI Taxonomy" id="300641"/>
    <lineage>
        <taxon>Eukaryota</taxon>
        <taxon>Metazoa</taxon>
        <taxon>Spiralia</taxon>
        <taxon>Lophotrochozoa</taxon>
        <taxon>Platyhelminthes</taxon>
        <taxon>Trematoda</taxon>
        <taxon>Digenea</taxon>
        <taxon>Plagiorchiida</taxon>
        <taxon>Pronocephalata</taxon>
        <taxon>Paramphistomoidea</taxon>
        <taxon>Paramphistomidae</taxon>
        <taxon>Calicophoron</taxon>
    </lineage>
</organism>
<proteinExistence type="predicted"/>
<dbReference type="EMBL" id="CAXLJL010000157">
    <property type="protein sequence ID" value="CAL5133837.1"/>
    <property type="molecule type" value="Genomic_DNA"/>
</dbReference>
<reference evidence="1" key="1">
    <citation type="submission" date="2024-06" db="EMBL/GenBank/DDBJ databases">
        <authorList>
            <person name="Liu X."/>
            <person name="Lenzi L."/>
            <person name="Haldenby T S."/>
            <person name="Uol C."/>
        </authorList>
    </citation>
    <scope>NUCLEOTIDE SEQUENCE</scope>
</reference>
<dbReference type="Gene3D" id="1.25.40.480">
    <property type="match status" value="1"/>
</dbReference>
<sequence length="326" mass="36702">METSQCAEIPGNPWLSDKSARFSYLLQSLKVEWNPFESQKLLESEPPKCCSTTPNSSAMSTESAVELLMTIVDDVTVHSLQRLKQSVCWEKVDESDLCSNLRKAINQKSEHEIQKSIRNLLLHLKSVSSGEQSVWFAVQILLIAYIERFQKPLAQVLADPIFELASSKTNENFVFSRLLPAIVLIPGNRQSEFAQKLLQVASPSSRLCTLSNICSTNHRWPQEIYPVLRLLLNPMGSAHEENEEDQSCAWTSELYIAIVDAFSHQVQENPALTSSTQFANLLLFFLREHRSKLPPCTRPSLSQLAQQHTGFLRKPLCDLVAAICSS</sequence>
<evidence type="ECO:0000313" key="1">
    <source>
        <dbReference type="EMBL" id="CAL5133837.1"/>
    </source>
</evidence>
<evidence type="ECO:0000313" key="2">
    <source>
        <dbReference type="Proteomes" id="UP001497525"/>
    </source>
</evidence>
<comment type="caution">
    <text evidence="1">The sequence shown here is derived from an EMBL/GenBank/DDBJ whole genome shotgun (WGS) entry which is preliminary data.</text>
</comment>
<protein>
    <submittedName>
        <fullName evidence="1">Uncharacterized protein</fullName>
    </submittedName>
</protein>
<accession>A0AAV2TED6</accession>
<name>A0AAV2TED6_CALDB</name>
<dbReference type="AlphaFoldDB" id="A0AAV2TED6"/>